<proteinExistence type="predicted"/>
<comment type="caution">
    <text evidence="1">The sequence shown here is derived from an EMBL/GenBank/DDBJ whole genome shotgun (WGS) entry which is preliminary data.</text>
</comment>
<dbReference type="GeneID" id="97424187"/>
<gene>
    <name evidence="1" type="ORF">J2X12_002900</name>
</gene>
<evidence type="ECO:0008006" key="3">
    <source>
        <dbReference type="Google" id="ProtNLM"/>
    </source>
</evidence>
<dbReference type="EMBL" id="JAVDWN010000010">
    <property type="protein sequence ID" value="MDR7164862.1"/>
    <property type="molecule type" value="Genomic_DNA"/>
</dbReference>
<dbReference type="AlphaFoldDB" id="A0AAW8NC39"/>
<protein>
    <recommendedName>
        <fullName evidence="3">Minor tail protein</fullName>
    </recommendedName>
</protein>
<sequence>MAFTSIGYDGSVNERQWAELVPSVGSSTYGVKGAGDLKVTAVPGQPLTVAIAAGSGWGHGVLDTETANTTVACEAITSGVRWDLIALRRDWQPLAGGPTSIVAITGTTEKALPSRNMEPGVIDDQPLALVQWTAGQTQPTTIIDLRCWAGNGGLVAMDQLALTYLDKIGSSVTIAGVEWNLVIGANDTPAWVKSGVKVEIGQGSNQPILKAQEVQVKLNDFLVGSFTFPTPFPNALVSTKLMRNHTNDAPTYWNLVSGSTGKAGVQFVASGAVTPGMTIYVTYECWGY</sequence>
<evidence type="ECO:0000313" key="2">
    <source>
        <dbReference type="Proteomes" id="UP001262032"/>
    </source>
</evidence>
<reference evidence="1" key="1">
    <citation type="submission" date="2023-07" db="EMBL/GenBank/DDBJ databases">
        <title>Sorghum-associated microbial communities from plants grown in Nebraska, USA.</title>
        <authorList>
            <person name="Schachtman D."/>
        </authorList>
    </citation>
    <scope>NUCLEOTIDE SEQUENCE</scope>
    <source>
        <strain evidence="1">BE261</strain>
    </source>
</reference>
<dbReference type="RefSeq" id="WP_310114072.1">
    <property type="nucleotide sequence ID" value="NZ_JAVDTN010000017.1"/>
</dbReference>
<dbReference type="Proteomes" id="UP001262032">
    <property type="component" value="Unassembled WGS sequence"/>
</dbReference>
<evidence type="ECO:0000313" key="1">
    <source>
        <dbReference type="EMBL" id="MDR7164862.1"/>
    </source>
</evidence>
<accession>A0AAW8NC39</accession>
<organism evidence="1 2">
    <name type="scientific">Pseudarthrobacter oxydans</name>
    <name type="common">Arthrobacter oxydans</name>
    <dbReference type="NCBI Taxonomy" id="1671"/>
    <lineage>
        <taxon>Bacteria</taxon>
        <taxon>Bacillati</taxon>
        <taxon>Actinomycetota</taxon>
        <taxon>Actinomycetes</taxon>
        <taxon>Micrococcales</taxon>
        <taxon>Micrococcaceae</taxon>
        <taxon>Pseudarthrobacter</taxon>
    </lineage>
</organism>
<name>A0AAW8NC39_PSEOX</name>